<sequence>MILSGIREKNLRKYIERELSKKDDFENRFSESKINSILILSDESIGHNVDELISNVLGLEISKVKLLIFKENKDKNLVSDIVVSQKDFGFFGKLKNAEHQQMVSLKYDLLINYTIDNYYFNSIVASSDAKFKVGFLNNDERLYDFMISLKDNNISSFNKELKKYLKILNKI</sequence>
<dbReference type="Proteomes" id="UP000176050">
    <property type="component" value="Chromosome"/>
</dbReference>
<dbReference type="InterPro" id="IPR054207">
    <property type="entry name" value="DUF6913"/>
</dbReference>
<organism evidence="1 2">
    <name type="scientific">Urechidicola croceus</name>
    <dbReference type="NCBI Taxonomy" id="1850246"/>
    <lineage>
        <taxon>Bacteria</taxon>
        <taxon>Pseudomonadati</taxon>
        <taxon>Bacteroidota</taxon>
        <taxon>Flavobacteriia</taxon>
        <taxon>Flavobacteriales</taxon>
        <taxon>Flavobacteriaceae</taxon>
        <taxon>Urechidicola</taxon>
    </lineage>
</organism>
<dbReference type="AlphaFoldDB" id="A0A1D8P3N8"/>
<reference evidence="1 2" key="1">
    <citation type="submission" date="2016-10" db="EMBL/GenBank/DDBJ databases">
        <title>Lutibacter sp. LPB0138, isolated from marine gastropod.</title>
        <authorList>
            <person name="Kim E."/>
            <person name="Yi H."/>
        </authorList>
    </citation>
    <scope>NUCLEOTIDE SEQUENCE [LARGE SCALE GENOMIC DNA]</scope>
    <source>
        <strain evidence="1 2">LPB0138</strain>
    </source>
</reference>
<evidence type="ECO:0000313" key="2">
    <source>
        <dbReference type="Proteomes" id="UP000176050"/>
    </source>
</evidence>
<dbReference type="OrthoDB" id="1430532at2"/>
<protein>
    <submittedName>
        <fullName evidence="1">Uncharacterized protein</fullName>
    </submittedName>
</protein>
<dbReference type="KEGG" id="lul:LPB138_00120"/>
<dbReference type="STRING" id="1850246.LPB138_00120"/>
<dbReference type="EMBL" id="CP017478">
    <property type="protein sequence ID" value="AOW19187.1"/>
    <property type="molecule type" value="Genomic_DNA"/>
</dbReference>
<evidence type="ECO:0000313" key="1">
    <source>
        <dbReference type="EMBL" id="AOW19187.1"/>
    </source>
</evidence>
<gene>
    <name evidence="1" type="ORF">LPB138_00120</name>
</gene>
<accession>A0A1D8P3N8</accession>
<dbReference type="Pfam" id="PF21857">
    <property type="entry name" value="DUF6913"/>
    <property type="match status" value="1"/>
</dbReference>
<name>A0A1D8P3N8_9FLAO</name>
<dbReference type="RefSeq" id="WP_070235317.1">
    <property type="nucleotide sequence ID" value="NZ_CP017478.1"/>
</dbReference>
<keyword evidence="2" id="KW-1185">Reference proteome</keyword>
<proteinExistence type="predicted"/>